<dbReference type="AlphaFoldDB" id="A0A4Y2A669"/>
<gene>
    <name evidence="1" type="ORF">AVEN_175106_1</name>
</gene>
<dbReference type="Proteomes" id="UP000499080">
    <property type="component" value="Unassembled WGS sequence"/>
</dbReference>
<dbReference type="EMBL" id="BGPR01079605">
    <property type="protein sequence ID" value="GBL75223.1"/>
    <property type="molecule type" value="Genomic_DNA"/>
</dbReference>
<keyword evidence="2" id="KW-1185">Reference proteome</keyword>
<name>A0A4Y2A669_ARAVE</name>
<protein>
    <submittedName>
        <fullName evidence="1">Uncharacterized protein</fullName>
    </submittedName>
</protein>
<reference evidence="1 2" key="1">
    <citation type="journal article" date="2019" name="Sci. Rep.">
        <title>Orb-weaving spider Araneus ventricosus genome elucidates the spidroin gene catalogue.</title>
        <authorList>
            <person name="Kono N."/>
            <person name="Nakamura H."/>
            <person name="Ohtoshi R."/>
            <person name="Moran D.A.P."/>
            <person name="Shinohara A."/>
            <person name="Yoshida Y."/>
            <person name="Fujiwara M."/>
            <person name="Mori M."/>
            <person name="Tomita M."/>
            <person name="Arakawa K."/>
        </authorList>
    </citation>
    <scope>NUCLEOTIDE SEQUENCE [LARGE SCALE GENOMIC DNA]</scope>
</reference>
<comment type="caution">
    <text evidence="1">The sequence shown here is derived from an EMBL/GenBank/DDBJ whole genome shotgun (WGS) entry which is preliminary data.</text>
</comment>
<evidence type="ECO:0000313" key="2">
    <source>
        <dbReference type="Proteomes" id="UP000499080"/>
    </source>
</evidence>
<evidence type="ECO:0000313" key="1">
    <source>
        <dbReference type="EMBL" id="GBL75223.1"/>
    </source>
</evidence>
<organism evidence="1 2">
    <name type="scientific">Araneus ventricosus</name>
    <name type="common">Orbweaver spider</name>
    <name type="synonym">Epeira ventricosa</name>
    <dbReference type="NCBI Taxonomy" id="182803"/>
    <lineage>
        <taxon>Eukaryota</taxon>
        <taxon>Metazoa</taxon>
        <taxon>Ecdysozoa</taxon>
        <taxon>Arthropoda</taxon>
        <taxon>Chelicerata</taxon>
        <taxon>Arachnida</taxon>
        <taxon>Araneae</taxon>
        <taxon>Araneomorphae</taxon>
        <taxon>Entelegynae</taxon>
        <taxon>Araneoidea</taxon>
        <taxon>Araneidae</taxon>
        <taxon>Araneus</taxon>
    </lineage>
</organism>
<accession>A0A4Y2A669</accession>
<sequence>MAQIHGGNIKPCEIARCGKKSPAAEIQSQSGCWRRYSSYFLIPNPALTGPQLRHVLTNFFLLVAYAPFKITGDNSRADSGGVISEKIYDATRSRNIDGV</sequence>
<proteinExistence type="predicted"/>